<sequence length="249" mass="27174">MSAPDTQRRPSNRYIEYLHMYTRRLRLSAPGPAKDGAGLICGSGLHGRATPLKGKGMPPPDNKEADFNAGGIRMVPGVWCHHADTDVLNARRPITAADLAFRPSVRYFASAFASSMKGAAAVVVQEEPEKRMVRRRGAQAPLDGVVHTKRRVHADSDEATSLDWWDSPRSSTRSWQLPSRPVTADSIIRHRYSDPSSDPSPAKLNTARNAGPTQSKPTPEASRAVFNTALDGYCANKGRAHYGSTFRLG</sequence>
<feature type="compositionally biased region" description="Polar residues" evidence="1">
    <location>
        <begin position="168"/>
        <end position="177"/>
    </location>
</feature>
<reference evidence="2 3" key="1">
    <citation type="journal article" date="2013" name="BMC Genomics">
        <title>Reconstruction of the lipid metabolism for the microalga Monoraphidium neglectum from its genome sequence reveals characteristics suitable for biofuel production.</title>
        <authorList>
            <person name="Bogen C."/>
            <person name="Al-Dilaimi A."/>
            <person name="Albersmeier A."/>
            <person name="Wichmann J."/>
            <person name="Grundmann M."/>
            <person name="Rupp O."/>
            <person name="Lauersen K.J."/>
            <person name="Blifernez-Klassen O."/>
            <person name="Kalinowski J."/>
            <person name="Goesmann A."/>
            <person name="Mussgnug J.H."/>
            <person name="Kruse O."/>
        </authorList>
    </citation>
    <scope>NUCLEOTIDE SEQUENCE [LARGE SCALE GENOMIC DNA]</scope>
    <source>
        <strain evidence="2 3">SAG 48.87</strain>
    </source>
</reference>
<keyword evidence="3" id="KW-1185">Reference proteome</keyword>
<organism evidence="2 3">
    <name type="scientific">Monoraphidium neglectum</name>
    <dbReference type="NCBI Taxonomy" id="145388"/>
    <lineage>
        <taxon>Eukaryota</taxon>
        <taxon>Viridiplantae</taxon>
        <taxon>Chlorophyta</taxon>
        <taxon>core chlorophytes</taxon>
        <taxon>Chlorophyceae</taxon>
        <taxon>CS clade</taxon>
        <taxon>Sphaeropleales</taxon>
        <taxon>Selenastraceae</taxon>
        <taxon>Monoraphidium</taxon>
    </lineage>
</organism>
<accession>A0A0D2L918</accession>
<dbReference type="KEGG" id="mng:MNEG_4617"/>
<evidence type="ECO:0000256" key="1">
    <source>
        <dbReference type="SAM" id="MobiDB-lite"/>
    </source>
</evidence>
<proteinExistence type="predicted"/>
<dbReference type="GeneID" id="25737494"/>
<protein>
    <submittedName>
        <fullName evidence="2">Uncharacterized protein</fullName>
    </submittedName>
</protein>
<dbReference type="AlphaFoldDB" id="A0A0D2L918"/>
<feature type="region of interest" description="Disordered" evidence="1">
    <location>
        <begin position="134"/>
        <end position="221"/>
    </location>
</feature>
<dbReference type="OrthoDB" id="539427at2759"/>
<gene>
    <name evidence="2" type="ORF">MNEG_4617</name>
</gene>
<evidence type="ECO:0000313" key="3">
    <source>
        <dbReference type="Proteomes" id="UP000054498"/>
    </source>
</evidence>
<dbReference type="RefSeq" id="XP_013902363.1">
    <property type="nucleotide sequence ID" value="XM_014046909.1"/>
</dbReference>
<dbReference type="EMBL" id="KK100870">
    <property type="protein sequence ID" value="KIZ03344.1"/>
    <property type="molecule type" value="Genomic_DNA"/>
</dbReference>
<evidence type="ECO:0000313" key="2">
    <source>
        <dbReference type="EMBL" id="KIZ03344.1"/>
    </source>
</evidence>
<name>A0A0D2L918_9CHLO</name>
<feature type="compositionally biased region" description="Polar residues" evidence="1">
    <location>
        <begin position="206"/>
        <end position="217"/>
    </location>
</feature>
<dbReference type="Proteomes" id="UP000054498">
    <property type="component" value="Unassembled WGS sequence"/>
</dbReference>